<evidence type="ECO:0000313" key="7">
    <source>
        <dbReference type="EMBL" id="SED90953.1"/>
    </source>
</evidence>
<dbReference type="AlphaFoldDB" id="A0A1H5EIE8"/>
<name>A0A1H5EIE8_RHOJO</name>
<evidence type="ECO:0000256" key="3">
    <source>
        <dbReference type="ARBA" id="ARBA00023125"/>
    </source>
</evidence>
<dbReference type="Pfam" id="PF00126">
    <property type="entry name" value="HTH_1"/>
    <property type="match status" value="1"/>
</dbReference>
<dbReference type="InterPro" id="IPR036390">
    <property type="entry name" value="WH_DNA-bd_sf"/>
</dbReference>
<evidence type="ECO:0000256" key="5">
    <source>
        <dbReference type="ARBA" id="ARBA00023163"/>
    </source>
</evidence>
<dbReference type="Pfam" id="PF03466">
    <property type="entry name" value="LysR_substrate"/>
    <property type="match status" value="1"/>
</dbReference>
<sequence length="307" mass="33560">MLNPVHLRTLEVVTETGSFAAAARELGYTASAVSQQMEALERASGMRLFDREARGVKITEMARMLTERARGVLAELYELDADVRGIATGRTGRLRVGCFPTAGARILPTALSNLRETHPAVEVSLRIGEPKDTVPMVESGELDIAFTYEYAALQQRWSDAVVEKPLIVEDLVFLSPSDEGIREATDIERASTLQWISSGAGTAGELTMYRICADMGFVPELNLRTEYYDLVTEFVGAGLGVAIVPALGILDHPTVSIVPLHSPWARRTVALVHRRNPSNPLIPVVVDSFVETVTTHDWGRYVTVAAL</sequence>
<dbReference type="InterPro" id="IPR036388">
    <property type="entry name" value="WH-like_DNA-bd_sf"/>
</dbReference>
<dbReference type="SUPFAM" id="SSF53850">
    <property type="entry name" value="Periplasmic binding protein-like II"/>
    <property type="match status" value="1"/>
</dbReference>
<dbReference type="GO" id="GO:0003677">
    <property type="term" value="F:DNA binding"/>
    <property type="evidence" value="ECO:0007669"/>
    <property type="project" value="UniProtKB-KW"/>
</dbReference>
<dbReference type="Gene3D" id="1.10.10.10">
    <property type="entry name" value="Winged helix-like DNA-binding domain superfamily/Winged helix DNA-binding domain"/>
    <property type="match status" value="1"/>
</dbReference>
<keyword evidence="5" id="KW-0804">Transcription</keyword>
<dbReference type="InterPro" id="IPR005119">
    <property type="entry name" value="LysR_subst-bd"/>
</dbReference>
<keyword evidence="4" id="KW-0010">Activator</keyword>
<dbReference type="PANTHER" id="PTHR30346:SF29">
    <property type="entry name" value="LYSR SUBSTRATE-BINDING"/>
    <property type="match status" value="1"/>
</dbReference>
<evidence type="ECO:0000313" key="8">
    <source>
        <dbReference type="Proteomes" id="UP000183407"/>
    </source>
</evidence>
<dbReference type="RefSeq" id="WP_073360892.1">
    <property type="nucleotide sequence ID" value="NZ_FNTL01000004.1"/>
</dbReference>
<organism evidence="7 8">
    <name type="scientific">Rhodococcus jostii</name>
    <dbReference type="NCBI Taxonomy" id="132919"/>
    <lineage>
        <taxon>Bacteria</taxon>
        <taxon>Bacillati</taxon>
        <taxon>Actinomycetota</taxon>
        <taxon>Actinomycetes</taxon>
        <taxon>Mycobacteriales</taxon>
        <taxon>Nocardiaceae</taxon>
        <taxon>Rhodococcus</taxon>
    </lineage>
</organism>
<keyword evidence="3 7" id="KW-0238">DNA-binding</keyword>
<protein>
    <submittedName>
        <fullName evidence="7">DNA-binding transcriptional regulator, LysR family</fullName>
    </submittedName>
</protein>
<dbReference type="Gene3D" id="3.40.190.10">
    <property type="entry name" value="Periplasmic binding protein-like II"/>
    <property type="match status" value="2"/>
</dbReference>
<dbReference type="Proteomes" id="UP000183407">
    <property type="component" value="Unassembled WGS sequence"/>
</dbReference>
<dbReference type="PANTHER" id="PTHR30346">
    <property type="entry name" value="TRANSCRIPTIONAL DUAL REGULATOR HCAR-RELATED"/>
    <property type="match status" value="1"/>
</dbReference>
<evidence type="ECO:0000259" key="6">
    <source>
        <dbReference type="PROSITE" id="PS50931"/>
    </source>
</evidence>
<proteinExistence type="inferred from homology"/>
<dbReference type="EMBL" id="FNTL01000004">
    <property type="protein sequence ID" value="SED90953.1"/>
    <property type="molecule type" value="Genomic_DNA"/>
</dbReference>
<comment type="similarity">
    <text evidence="1">Belongs to the LysR transcriptional regulatory family.</text>
</comment>
<evidence type="ECO:0000256" key="2">
    <source>
        <dbReference type="ARBA" id="ARBA00023015"/>
    </source>
</evidence>
<dbReference type="GO" id="GO:0032993">
    <property type="term" value="C:protein-DNA complex"/>
    <property type="evidence" value="ECO:0007669"/>
    <property type="project" value="TreeGrafter"/>
</dbReference>
<evidence type="ECO:0000256" key="4">
    <source>
        <dbReference type="ARBA" id="ARBA00023159"/>
    </source>
</evidence>
<gene>
    <name evidence="7" type="ORF">SAMN04490220_6001</name>
</gene>
<dbReference type="InterPro" id="IPR000847">
    <property type="entry name" value="LysR_HTH_N"/>
</dbReference>
<dbReference type="PROSITE" id="PS50931">
    <property type="entry name" value="HTH_LYSR"/>
    <property type="match status" value="1"/>
</dbReference>
<dbReference type="SUPFAM" id="SSF46785">
    <property type="entry name" value="Winged helix' DNA-binding domain"/>
    <property type="match status" value="1"/>
</dbReference>
<accession>A0A1H5EIE8</accession>
<feature type="domain" description="HTH lysR-type" evidence="6">
    <location>
        <begin position="2"/>
        <end position="59"/>
    </location>
</feature>
<keyword evidence="2" id="KW-0805">Transcription regulation</keyword>
<dbReference type="GO" id="GO:0003700">
    <property type="term" value="F:DNA-binding transcription factor activity"/>
    <property type="evidence" value="ECO:0007669"/>
    <property type="project" value="InterPro"/>
</dbReference>
<reference evidence="8" key="1">
    <citation type="submission" date="2016-10" db="EMBL/GenBank/DDBJ databases">
        <authorList>
            <person name="Varghese N."/>
        </authorList>
    </citation>
    <scope>NUCLEOTIDE SEQUENCE [LARGE SCALE GENOMIC DNA]</scope>
    <source>
        <strain evidence="8">DSM 44719</strain>
    </source>
</reference>
<dbReference type="OrthoDB" id="4131546at2"/>
<evidence type="ECO:0000256" key="1">
    <source>
        <dbReference type="ARBA" id="ARBA00009437"/>
    </source>
</evidence>